<dbReference type="AlphaFoldDB" id="A0A0E9W3C4"/>
<accession>A0A0E9W3C4</accession>
<reference evidence="1" key="2">
    <citation type="journal article" date="2015" name="Fish Shellfish Immunol.">
        <title>Early steps in the European eel (Anguilla anguilla)-Vibrio vulnificus interaction in the gills: Role of the RtxA13 toxin.</title>
        <authorList>
            <person name="Callol A."/>
            <person name="Pajuelo D."/>
            <person name="Ebbesson L."/>
            <person name="Teles M."/>
            <person name="MacKenzie S."/>
            <person name="Amaro C."/>
        </authorList>
    </citation>
    <scope>NUCLEOTIDE SEQUENCE</scope>
</reference>
<protein>
    <submittedName>
        <fullName evidence="1">Uncharacterized protein</fullName>
    </submittedName>
</protein>
<proteinExistence type="predicted"/>
<sequence length="68" mass="8011">MTNAYSAGEKNYSRVKVIELMRQTVVDQRNMSMEGHIVRFRKIQCELFAVGWGKTRLSHRKNSRTLRP</sequence>
<evidence type="ECO:0000313" key="1">
    <source>
        <dbReference type="EMBL" id="JAH84786.1"/>
    </source>
</evidence>
<dbReference type="EMBL" id="GBXM01023791">
    <property type="protein sequence ID" value="JAH84786.1"/>
    <property type="molecule type" value="Transcribed_RNA"/>
</dbReference>
<name>A0A0E9W3C4_ANGAN</name>
<reference evidence="1" key="1">
    <citation type="submission" date="2014-11" db="EMBL/GenBank/DDBJ databases">
        <authorList>
            <person name="Amaro Gonzalez C."/>
        </authorList>
    </citation>
    <scope>NUCLEOTIDE SEQUENCE</scope>
</reference>
<organism evidence="1">
    <name type="scientific">Anguilla anguilla</name>
    <name type="common">European freshwater eel</name>
    <name type="synonym">Muraena anguilla</name>
    <dbReference type="NCBI Taxonomy" id="7936"/>
    <lineage>
        <taxon>Eukaryota</taxon>
        <taxon>Metazoa</taxon>
        <taxon>Chordata</taxon>
        <taxon>Craniata</taxon>
        <taxon>Vertebrata</taxon>
        <taxon>Euteleostomi</taxon>
        <taxon>Actinopterygii</taxon>
        <taxon>Neopterygii</taxon>
        <taxon>Teleostei</taxon>
        <taxon>Anguilliformes</taxon>
        <taxon>Anguillidae</taxon>
        <taxon>Anguilla</taxon>
    </lineage>
</organism>